<feature type="compositionally biased region" description="Basic and acidic residues" evidence="1">
    <location>
        <begin position="80"/>
        <end position="93"/>
    </location>
</feature>
<feature type="compositionally biased region" description="Basic and acidic residues" evidence="1">
    <location>
        <begin position="1"/>
        <end position="23"/>
    </location>
</feature>
<feature type="region of interest" description="Disordered" evidence="1">
    <location>
        <begin position="1"/>
        <end position="36"/>
    </location>
</feature>
<feature type="region of interest" description="Disordered" evidence="1">
    <location>
        <begin position="77"/>
        <end position="210"/>
    </location>
</feature>
<evidence type="ECO:0000256" key="1">
    <source>
        <dbReference type="SAM" id="MobiDB-lite"/>
    </source>
</evidence>
<comment type="caution">
    <text evidence="2">The sequence shown here is derived from an EMBL/GenBank/DDBJ whole genome shotgun (WGS) entry which is preliminary data.</text>
</comment>
<sequence length="293" mass="33219">MKEESRRREEEEEARKAEEAEKRAAKKKKKEDKAKKEALLRAEMKKDVTLHAALMMGEIKDDWLQQLKTSILPVIAGNTKDPKDIKGNKKVEFVSEDDEESDYSTEGSETTVTQELSDKTGRLCLSDKRKREDDVKMEDSPPVKLPAKRTPWRQGLKPSAINPRVTRSKSKAKGLRSVIPAKERTPMKTPLSKMGKQKKTPPTGRLTPPSKALARLRYRDTIIKEIKDCNADELRRMCREEGLHYEGKLDAIFDLAEHQAKQHFGREEDPGIEVVRLADLGDTEASVSEETAG</sequence>
<evidence type="ECO:0000313" key="2">
    <source>
        <dbReference type="EMBL" id="GBG83334.1"/>
    </source>
</evidence>
<proteinExistence type="predicted"/>
<organism evidence="2 3">
    <name type="scientific">Chara braunii</name>
    <name type="common">Braun's stonewort</name>
    <dbReference type="NCBI Taxonomy" id="69332"/>
    <lineage>
        <taxon>Eukaryota</taxon>
        <taxon>Viridiplantae</taxon>
        <taxon>Streptophyta</taxon>
        <taxon>Charophyceae</taxon>
        <taxon>Charales</taxon>
        <taxon>Characeae</taxon>
        <taxon>Chara</taxon>
    </lineage>
</organism>
<dbReference type="Gramene" id="GBG83334">
    <property type="protein sequence ID" value="GBG83334"/>
    <property type="gene ID" value="CBR_g37047"/>
</dbReference>
<feature type="compositionally biased region" description="Basic and acidic residues" evidence="1">
    <location>
        <begin position="116"/>
        <end position="141"/>
    </location>
</feature>
<reference evidence="2 3" key="1">
    <citation type="journal article" date="2018" name="Cell">
        <title>The Chara Genome: Secondary Complexity and Implications for Plant Terrestrialization.</title>
        <authorList>
            <person name="Nishiyama T."/>
            <person name="Sakayama H."/>
            <person name="Vries J.D."/>
            <person name="Buschmann H."/>
            <person name="Saint-Marcoux D."/>
            <person name="Ullrich K.K."/>
            <person name="Haas F.B."/>
            <person name="Vanderstraeten L."/>
            <person name="Becker D."/>
            <person name="Lang D."/>
            <person name="Vosolsobe S."/>
            <person name="Rombauts S."/>
            <person name="Wilhelmsson P.K.I."/>
            <person name="Janitza P."/>
            <person name="Kern R."/>
            <person name="Heyl A."/>
            <person name="Rumpler F."/>
            <person name="Villalobos L.I.A.C."/>
            <person name="Clay J.M."/>
            <person name="Skokan R."/>
            <person name="Toyoda A."/>
            <person name="Suzuki Y."/>
            <person name="Kagoshima H."/>
            <person name="Schijlen E."/>
            <person name="Tajeshwar N."/>
            <person name="Catarino B."/>
            <person name="Hetherington A.J."/>
            <person name="Saltykova A."/>
            <person name="Bonnot C."/>
            <person name="Breuninger H."/>
            <person name="Symeonidi A."/>
            <person name="Radhakrishnan G.V."/>
            <person name="Van Nieuwerburgh F."/>
            <person name="Deforce D."/>
            <person name="Chang C."/>
            <person name="Karol K.G."/>
            <person name="Hedrich R."/>
            <person name="Ulvskov P."/>
            <person name="Glockner G."/>
            <person name="Delwiche C.F."/>
            <person name="Petrasek J."/>
            <person name="Van de Peer Y."/>
            <person name="Friml J."/>
            <person name="Beilby M."/>
            <person name="Dolan L."/>
            <person name="Kohara Y."/>
            <person name="Sugano S."/>
            <person name="Fujiyama A."/>
            <person name="Delaux P.-M."/>
            <person name="Quint M."/>
            <person name="TheiBen G."/>
            <person name="Hagemann M."/>
            <person name="Harholt J."/>
            <person name="Dunand C."/>
            <person name="Zachgo S."/>
            <person name="Langdale J."/>
            <person name="Maumus F."/>
            <person name="Straeten D.V.D."/>
            <person name="Gould S.B."/>
            <person name="Rensing S.A."/>
        </authorList>
    </citation>
    <scope>NUCLEOTIDE SEQUENCE [LARGE SCALE GENOMIC DNA]</scope>
    <source>
        <strain evidence="2 3">S276</strain>
    </source>
</reference>
<name>A0A388LM16_CHABU</name>
<evidence type="ECO:0000313" key="3">
    <source>
        <dbReference type="Proteomes" id="UP000265515"/>
    </source>
</evidence>
<dbReference type="AlphaFoldDB" id="A0A388LM16"/>
<keyword evidence="3" id="KW-1185">Reference proteome</keyword>
<protein>
    <submittedName>
        <fullName evidence="2">Uncharacterized protein</fullName>
    </submittedName>
</protein>
<dbReference type="Proteomes" id="UP000265515">
    <property type="component" value="Unassembled WGS sequence"/>
</dbReference>
<dbReference type="EMBL" id="BFEA01000436">
    <property type="protein sequence ID" value="GBG83334.1"/>
    <property type="molecule type" value="Genomic_DNA"/>
</dbReference>
<feature type="compositionally biased region" description="Acidic residues" evidence="1">
    <location>
        <begin position="94"/>
        <end position="103"/>
    </location>
</feature>
<gene>
    <name evidence="2" type="ORF">CBR_g37047</name>
</gene>
<accession>A0A388LM16</accession>